<evidence type="ECO:0000313" key="1">
    <source>
        <dbReference type="EMBL" id="AKU44312.1"/>
    </source>
</evidence>
<dbReference type="RefSeq" id="YP_009194252.1">
    <property type="nucleotide sequence ID" value="NC_028750.1"/>
</dbReference>
<evidence type="ECO:0008006" key="3">
    <source>
        <dbReference type="Google" id="ProtNLM"/>
    </source>
</evidence>
<gene>
    <name evidence="1" type="ORF">CPT_Matisse8</name>
</gene>
<organism evidence="1 2">
    <name type="scientific">Klebsiella phage Matisse</name>
    <dbReference type="NCBI Taxonomy" id="1675607"/>
    <lineage>
        <taxon>Viruses</taxon>
        <taxon>Duplodnaviria</taxon>
        <taxon>Heunggongvirae</taxon>
        <taxon>Uroviricota</taxon>
        <taxon>Caudoviricetes</taxon>
        <taxon>Pantevenvirales</taxon>
        <taxon>Straboviridae</taxon>
        <taxon>Slopekvirus</taxon>
        <taxon>Slopekvirus matisse</taxon>
    </lineage>
</organism>
<dbReference type="Proteomes" id="UP000203408">
    <property type="component" value="Segment"/>
</dbReference>
<dbReference type="EMBL" id="KT001918">
    <property type="protein sequence ID" value="AKU44312.1"/>
    <property type="molecule type" value="Genomic_DNA"/>
</dbReference>
<dbReference type="KEGG" id="vg:26613190"/>
<name>A0A0K1LP44_9CAUD</name>
<accession>A0A0K1LP44</accession>
<sequence>MFVYRVEFSCSFWNDCTEKWQTKSGPYVNRYLSMDTAEWLDQFCMNPDIYIDMDDNRHPAPDDDNRLMRNLEKDNIDFQEAGLYFGFQSIQRLSRWFNAYEREYMHHVGFVCMVYEVEKLYPGARQCVFDIDKARLVKMLSLKEIY</sequence>
<reference evidence="1 2" key="1">
    <citation type="journal article" date="2015" name="Genome Announc.">
        <title>Complete Genome Sequence of Carbapenemase-Producing Klebsiella pneumoniae Myophage Matisse.</title>
        <authorList>
            <person name="Provasek V.E."/>
            <person name="Lessor L.E."/>
            <person name="Cahill J.L."/>
            <person name="Rasche E.S."/>
            <person name="Kuty Everett G.F."/>
        </authorList>
    </citation>
    <scope>NUCLEOTIDE SEQUENCE [LARGE SCALE GENOMIC DNA]</scope>
</reference>
<protein>
    <recommendedName>
        <fullName evidence="3">Transcriptional regulator</fullName>
    </recommendedName>
</protein>
<evidence type="ECO:0000313" key="2">
    <source>
        <dbReference type="Proteomes" id="UP000203408"/>
    </source>
</evidence>
<dbReference type="GeneID" id="26613190"/>
<proteinExistence type="predicted"/>
<keyword evidence="2" id="KW-1185">Reference proteome</keyword>